<feature type="compositionally biased region" description="Basic residues" evidence="1">
    <location>
        <begin position="91"/>
        <end position="106"/>
    </location>
</feature>
<dbReference type="VEuPathDB" id="FungiDB:VP01_324g1"/>
<comment type="caution">
    <text evidence="2">The sequence shown here is derived from an EMBL/GenBank/DDBJ whole genome shotgun (WGS) entry which is preliminary data.</text>
</comment>
<reference evidence="2 3" key="1">
    <citation type="submission" date="2015-08" db="EMBL/GenBank/DDBJ databases">
        <title>Next Generation Sequencing and Analysis of the Genome of Puccinia sorghi L Schw, the Causal Agent of Maize Common Rust.</title>
        <authorList>
            <person name="Rochi L."/>
            <person name="Burguener G."/>
            <person name="Darino M."/>
            <person name="Turjanski A."/>
            <person name="Kreff E."/>
            <person name="Dieguez M.J."/>
            <person name="Sacco F."/>
        </authorList>
    </citation>
    <scope>NUCLEOTIDE SEQUENCE [LARGE SCALE GENOMIC DNA]</scope>
    <source>
        <strain evidence="2 3">RO10H11247</strain>
    </source>
</reference>
<keyword evidence="3" id="KW-1185">Reference proteome</keyword>
<dbReference type="Proteomes" id="UP000037035">
    <property type="component" value="Unassembled WGS sequence"/>
</dbReference>
<protein>
    <submittedName>
        <fullName evidence="2">Uncharacterized protein</fullName>
    </submittedName>
</protein>
<dbReference type="EMBL" id="LAVV01008224">
    <property type="protein sequence ID" value="KNZ53398.1"/>
    <property type="molecule type" value="Genomic_DNA"/>
</dbReference>
<evidence type="ECO:0000256" key="1">
    <source>
        <dbReference type="SAM" id="MobiDB-lite"/>
    </source>
</evidence>
<sequence length="330" mass="36542">MRRPRERERKGNKEREEVSWMRRKKEVVKRRKSFLPDKTKGAYLHRGGGPAREQFPGESHPGSFGGGIHGGLSSDRAKEPIAASPTPRITIRYRSRPRKSQCRRARTSQLESMIASLTKEVRSLKASSTPPPTKTKKPSTATQHSTPKQTPSQVQKSPEKTQPSQPKTATGKHKSNPVLSSPAATSTPKRQIHANSAPPESLKVFKAPSPQHNPKQMTTGDFPPEFNSTKVNSLPSFPVLKSADSFIFLECTVCSHQDFVGPSNTRCIKQATQQTQSPLLINTNEVQLFKQAQAGSIKFGRQLIHLGSNNICHAQVLMVCTWSPPMLMIT</sequence>
<evidence type="ECO:0000313" key="3">
    <source>
        <dbReference type="Proteomes" id="UP000037035"/>
    </source>
</evidence>
<organism evidence="2 3">
    <name type="scientific">Puccinia sorghi</name>
    <dbReference type="NCBI Taxonomy" id="27349"/>
    <lineage>
        <taxon>Eukaryota</taxon>
        <taxon>Fungi</taxon>
        <taxon>Dikarya</taxon>
        <taxon>Basidiomycota</taxon>
        <taxon>Pucciniomycotina</taxon>
        <taxon>Pucciniomycetes</taxon>
        <taxon>Pucciniales</taxon>
        <taxon>Pucciniaceae</taxon>
        <taxon>Puccinia</taxon>
    </lineage>
</organism>
<gene>
    <name evidence="2" type="ORF">VP01_324g1</name>
</gene>
<name>A0A0L6UXZ6_9BASI</name>
<feature type="region of interest" description="Disordered" evidence="1">
    <location>
        <begin position="31"/>
        <end position="218"/>
    </location>
</feature>
<dbReference type="STRING" id="27349.A0A0L6UXZ6"/>
<accession>A0A0L6UXZ6</accession>
<feature type="compositionally biased region" description="Polar residues" evidence="1">
    <location>
        <begin position="177"/>
        <end position="189"/>
    </location>
</feature>
<dbReference type="AlphaFoldDB" id="A0A0L6UXZ6"/>
<proteinExistence type="predicted"/>
<feature type="compositionally biased region" description="Polar residues" evidence="1">
    <location>
        <begin position="143"/>
        <end position="168"/>
    </location>
</feature>
<evidence type="ECO:0000313" key="2">
    <source>
        <dbReference type="EMBL" id="KNZ53398.1"/>
    </source>
</evidence>